<reference evidence="2" key="1">
    <citation type="submission" date="2020-03" db="EMBL/GenBank/DDBJ databases">
        <title>Hybrid Assembly of Korean Phytophthora infestans isolates.</title>
        <authorList>
            <person name="Prokchorchik M."/>
            <person name="Lee Y."/>
            <person name="Seo J."/>
            <person name="Cho J.-H."/>
            <person name="Park Y.-E."/>
            <person name="Jang D.-C."/>
            <person name="Im J.-S."/>
            <person name="Choi J.-G."/>
            <person name="Park H.-J."/>
            <person name="Lee G.-B."/>
            <person name="Lee Y.-G."/>
            <person name="Hong S.-Y."/>
            <person name="Cho K."/>
            <person name="Sohn K.H."/>
        </authorList>
    </citation>
    <scope>NUCLEOTIDE SEQUENCE</scope>
    <source>
        <strain evidence="2">KR_2_A2</strain>
    </source>
</reference>
<feature type="compositionally biased region" description="Basic residues" evidence="1">
    <location>
        <begin position="82"/>
        <end position="91"/>
    </location>
</feature>
<dbReference type="EMBL" id="JAACNO010001483">
    <property type="protein sequence ID" value="KAF4140210.1"/>
    <property type="molecule type" value="Genomic_DNA"/>
</dbReference>
<proteinExistence type="predicted"/>
<gene>
    <name evidence="2" type="ORF">GN958_ATG10605</name>
</gene>
<dbReference type="Proteomes" id="UP000704712">
    <property type="component" value="Unassembled WGS sequence"/>
</dbReference>
<organism evidence="2 3">
    <name type="scientific">Phytophthora infestans</name>
    <name type="common">Potato late blight agent</name>
    <name type="synonym">Botrytis infestans</name>
    <dbReference type="NCBI Taxonomy" id="4787"/>
    <lineage>
        <taxon>Eukaryota</taxon>
        <taxon>Sar</taxon>
        <taxon>Stramenopiles</taxon>
        <taxon>Oomycota</taxon>
        <taxon>Peronosporomycetes</taxon>
        <taxon>Peronosporales</taxon>
        <taxon>Peronosporaceae</taxon>
        <taxon>Phytophthora</taxon>
    </lineage>
</organism>
<sequence length="278" mass="30954">MRTSRRRKAVATKTVAGSGKKKVEKRKKTVDEEWEPDGEEDFDEDDDDAEFEEAEWDLGASDSASEEAESSNAARTAQKNSIRWRKRRQHQKGQLPSAKQKKTRVTIPHDTVVVTSTDILSLEQSRASEVTGARAAPLAVLDAAATTTDERCTHIQHDADVVCSDEKDVDGLDSDCDEDADELMFVDEEDAVAHDSKNNVDFPNVDRPSIEPAAISESADEVVVDEAGVGFELDEEDDFDWHFLQPEEMLELAKDEASLARMRKYGWQLGPYLAPVVL</sequence>
<evidence type="ECO:0000313" key="3">
    <source>
        <dbReference type="Proteomes" id="UP000704712"/>
    </source>
</evidence>
<feature type="compositionally biased region" description="Basic residues" evidence="1">
    <location>
        <begin position="1"/>
        <end position="10"/>
    </location>
</feature>
<feature type="region of interest" description="Disordered" evidence="1">
    <location>
        <begin position="1"/>
        <end position="104"/>
    </location>
</feature>
<feature type="compositionally biased region" description="Acidic residues" evidence="1">
    <location>
        <begin position="32"/>
        <end position="56"/>
    </location>
</feature>
<name>A0A8S9UHF8_PHYIN</name>
<evidence type="ECO:0000256" key="1">
    <source>
        <dbReference type="SAM" id="MobiDB-lite"/>
    </source>
</evidence>
<comment type="caution">
    <text evidence="2">The sequence shown here is derived from an EMBL/GenBank/DDBJ whole genome shotgun (WGS) entry which is preliminary data.</text>
</comment>
<dbReference type="AlphaFoldDB" id="A0A8S9UHF8"/>
<protein>
    <submittedName>
        <fullName evidence="2">Uncharacterized protein</fullName>
    </submittedName>
</protein>
<evidence type="ECO:0000313" key="2">
    <source>
        <dbReference type="EMBL" id="KAF4140210.1"/>
    </source>
</evidence>
<feature type="compositionally biased region" description="Basic residues" evidence="1">
    <location>
        <begin position="19"/>
        <end position="28"/>
    </location>
</feature>
<accession>A0A8S9UHF8</accession>